<evidence type="ECO:0000256" key="1">
    <source>
        <dbReference type="SAM" id="Phobius"/>
    </source>
</evidence>
<dbReference type="EMBL" id="JACCHL010000001">
    <property type="protein sequence ID" value="NYH55207.1"/>
    <property type="molecule type" value="Genomic_DNA"/>
</dbReference>
<evidence type="ECO:0000313" key="4">
    <source>
        <dbReference type="Proteomes" id="UP000584931"/>
    </source>
</evidence>
<feature type="domain" description="DUF4097" evidence="2">
    <location>
        <begin position="194"/>
        <end position="320"/>
    </location>
</feature>
<accession>A0A7Y9XG26</accession>
<protein>
    <recommendedName>
        <fullName evidence="2">DUF4097 domain-containing protein</fullName>
    </recommendedName>
</protein>
<dbReference type="RefSeq" id="WP_179811353.1">
    <property type="nucleotide sequence ID" value="NZ_JACCHL010000001.1"/>
</dbReference>
<dbReference type="AlphaFoldDB" id="A0A7Y9XG26"/>
<feature type="transmembrane region" description="Helical" evidence="1">
    <location>
        <begin position="21"/>
        <end position="44"/>
    </location>
</feature>
<keyword evidence="1" id="KW-0472">Membrane</keyword>
<reference evidence="3 4" key="1">
    <citation type="submission" date="2020-07" db="EMBL/GenBank/DDBJ databases">
        <title>Sequencing the genomes of 1000 actinobacteria strains.</title>
        <authorList>
            <person name="Klenk H.-P."/>
        </authorList>
    </citation>
    <scope>NUCLEOTIDE SEQUENCE [LARGE SCALE GENOMIC DNA]</scope>
    <source>
        <strain evidence="3 4">DSM 45278</strain>
    </source>
</reference>
<comment type="caution">
    <text evidence="3">The sequence shown here is derived from an EMBL/GenBank/DDBJ whole genome shotgun (WGS) entry which is preliminary data.</text>
</comment>
<dbReference type="Proteomes" id="UP000584931">
    <property type="component" value="Unassembled WGS sequence"/>
</dbReference>
<gene>
    <name evidence="3" type="ORF">HNR06_004796</name>
</gene>
<dbReference type="Pfam" id="PF13349">
    <property type="entry name" value="DUF4097"/>
    <property type="match status" value="1"/>
</dbReference>
<keyword evidence="1" id="KW-0812">Transmembrane</keyword>
<name>A0A7Y9XG26_9ACTN</name>
<organism evidence="3 4">
    <name type="scientific">Nocardiopsis sinuspersici</name>
    <dbReference type="NCBI Taxonomy" id="501010"/>
    <lineage>
        <taxon>Bacteria</taxon>
        <taxon>Bacillati</taxon>
        <taxon>Actinomycetota</taxon>
        <taxon>Actinomycetes</taxon>
        <taxon>Streptosporangiales</taxon>
        <taxon>Nocardiopsidaceae</taxon>
        <taxon>Nocardiopsis</taxon>
    </lineage>
</organism>
<proteinExistence type="predicted"/>
<evidence type="ECO:0000313" key="3">
    <source>
        <dbReference type="EMBL" id="NYH55207.1"/>
    </source>
</evidence>
<evidence type="ECO:0000259" key="2">
    <source>
        <dbReference type="Pfam" id="PF13349"/>
    </source>
</evidence>
<sequence>MTFKARGLYASSSKEPRRFRVGPWLLLGAVLVAALVVATAFSVLGSVGVDHGDRSDTYDAPQSMEIENSTGGDVILTGGDEGVRLDRTLRGTPLTEPEEDIETSGDALQVEALCLGVPFLGGCRVDYEVAVPEGTAVTVETVSGRISVENVHGELNLTSTSGQVRVDDTSGDVTAESTSGRIDVTGARGSLVAETTSGRITAEGEGESLQASSTSGHVDVSGFDARTVTAESTSGGVQVGGDFTEARVSTVSGSIGVTTEDTFDLLSMESVSGGIHVQVPEGVYEVTGESASGGRHVGVETSSGADARIEADTVSGTLSVTSG</sequence>
<keyword evidence="1" id="KW-1133">Transmembrane helix</keyword>
<dbReference type="InterPro" id="IPR025164">
    <property type="entry name" value="Toastrack_DUF4097"/>
</dbReference>